<dbReference type="EMBL" id="CP013234">
    <property type="protein sequence ID" value="AMP02721.1"/>
    <property type="molecule type" value="Genomic_DNA"/>
</dbReference>
<protein>
    <submittedName>
        <fullName evidence="2">Uncharacterized protein</fullName>
    </submittedName>
</protein>
<dbReference type="PATRIC" id="fig|279113.9.peg.328"/>
<reference evidence="2 3" key="1">
    <citation type="submission" date="2015-11" db="EMBL/GenBank/DDBJ databases">
        <title>Exploring the genomic traits of fungus-feeding bacterial genus Collimonas.</title>
        <authorList>
            <person name="Song C."/>
            <person name="Schmidt R."/>
            <person name="de Jager V."/>
            <person name="Krzyzanowska D."/>
            <person name="Jongedijk E."/>
            <person name="Cankar K."/>
            <person name="Beekwilder J."/>
            <person name="van Veen A."/>
            <person name="de Boer W."/>
            <person name="van Veen J.A."/>
            <person name="Garbeva P."/>
        </authorList>
    </citation>
    <scope>NUCLEOTIDE SEQUENCE [LARGE SCALE GENOMIC DNA]</scope>
    <source>
        <strain evidence="2 3">Ter91</strain>
    </source>
</reference>
<evidence type="ECO:0000313" key="2">
    <source>
        <dbReference type="EMBL" id="AMP02721.1"/>
    </source>
</evidence>
<gene>
    <name evidence="2" type="ORF">CPter91_0322</name>
</gene>
<dbReference type="KEGG" id="cpra:CPter91_0322"/>
<evidence type="ECO:0000313" key="3">
    <source>
        <dbReference type="Proteomes" id="UP000074561"/>
    </source>
</evidence>
<accession>A0A127PY53</accession>
<dbReference type="Proteomes" id="UP000074561">
    <property type="component" value="Chromosome"/>
</dbReference>
<evidence type="ECO:0000256" key="1">
    <source>
        <dbReference type="SAM" id="MobiDB-lite"/>
    </source>
</evidence>
<organism evidence="2 3">
    <name type="scientific">Collimonas pratensis</name>
    <dbReference type="NCBI Taxonomy" id="279113"/>
    <lineage>
        <taxon>Bacteria</taxon>
        <taxon>Pseudomonadati</taxon>
        <taxon>Pseudomonadota</taxon>
        <taxon>Betaproteobacteria</taxon>
        <taxon>Burkholderiales</taxon>
        <taxon>Oxalobacteraceae</taxon>
        <taxon>Collimonas</taxon>
    </lineage>
</organism>
<proteinExistence type="predicted"/>
<feature type="region of interest" description="Disordered" evidence="1">
    <location>
        <begin position="1"/>
        <end position="44"/>
    </location>
</feature>
<sequence length="44" mass="4944">MNKLKASILPQHGAALRRLHGNSKESPILANRQTGKPANRHFQR</sequence>
<name>A0A127PY53_9BURK</name>
<dbReference type="AlphaFoldDB" id="A0A127PY53"/>